<keyword evidence="2" id="KW-1185">Reference proteome</keyword>
<proteinExistence type="predicted"/>
<organism evidence="1 2">
    <name type="scientific">Sphagnum jensenii</name>
    <dbReference type="NCBI Taxonomy" id="128206"/>
    <lineage>
        <taxon>Eukaryota</taxon>
        <taxon>Viridiplantae</taxon>
        <taxon>Streptophyta</taxon>
        <taxon>Embryophyta</taxon>
        <taxon>Bryophyta</taxon>
        <taxon>Sphagnophytina</taxon>
        <taxon>Sphagnopsida</taxon>
        <taxon>Sphagnales</taxon>
        <taxon>Sphagnaceae</taxon>
        <taxon>Sphagnum</taxon>
    </lineage>
</organism>
<accession>A0ABP0W780</accession>
<feature type="non-terminal residue" evidence="1">
    <location>
        <position position="1"/>
    </location>
</feature>
<reference evidence="1" key="1">
    <citation type="submission" date="2024-02" db="EMBL/GenBank/DDBJ databases">
        <authorList>
            <consortium name="ELIXIR-Norway"/>
            <consortium name="Elixir Norway"/>
        </authorList>
    </citation>
    <scope>NUCLEOTIDE SEQUENCE</scope>
</reference>
<name>A0ABP0W780_9BRYO</name>
<evidence type="ECO:0000313" key="2">
    <source>
        <dbReference type="Proteomes" id="UP001497444"/>
    </source>
</evidence>
<sequence>MYKKKKKGASIYSSGVSNTLFLTTAMDKKIQAQRTTHFFNHKGNKLQGIKTSVNISYYLNICRYLKVAEPCWQKNQVLRWQTSNSKYGRFYIKMNKADVKQAIVHKDCERKCDELGSELQDCKAQINTMKLTDTHCSTTNDGPFVSVATNDFNGGKQHEPQMFEEHLKSVHPRLVKRVEPKNFTSTPEKLMNCCMPRCQTSHGWH</sequence>
<evidence type="ECO:0000313" key="1">
    <source>
        <dbReference type="EMBL" id="CAK9261400.1"/>
    </source>
</evidence>
<dbReference type="Proteomes" id="UP001497444">
    <property type="component" value="Chromosome 14"/>
</dbReference>
<gene>
    <name evidence="1" type="ORF">CSSPJE1EN1_LOCUS6878</name>
</gene>
<dbReference type="EMBL" id="OZ020109">
    <property type="protein sequence ID" value="CAK9261400.1"/>
    <property type="molecule type" value="Genomic_DNA"/>
</dbReference>
<feature type="non-terminal residue" evidence="1">
    <location>
        <position position="205"/>
    </location>
</feature>
<protein>
    <submittedName>
        <fullName evidence="1">Uncharacterized protein</fullName>
    </submittedName>
</protein>